<evidence type="ECO:0000313" key="2">
    <source>
        <dbReference type="EMBL" id="NMQ19398.1"/>
    </source>
</evidence>
<organism evidence="2 3">
    <name type="scientific">Candidatus Competibacter phosphatis</name>
    <dbReference type="NCBI Taxonomy" id="221280"/>
    <lineage>
        <taxon>Bacteria</taxon>
        <taxon>Pseudomonadati</taxon>
        <taxon>Pseudomonadota</taxon>
        <taxon>Gammaproteobacteria</taxon>
        <taxon>Candidatus Competibacteraceae</taxon>
        <taxon>Candidatus Competibacter</taxon>
    </lineage>
</organism>
<dbReference type="Gene3D" id="1.10.246.40">
    <property type="entry name" value="Tn5 transposase, domain 1"/>
    <property type="match status" value="1"/>
</dbReference>
<accession>A0ABX1TMP7</accession>
<dbReference type="RefSeq" id="WP_169248659.1">
    <property type="nucleotide sequence ID" value="NZ_SPMZ01000026.1"/>
</dbReference>
<proteinExistence type="predicted"/>
<dbReference type="Pfam" id="PF14706">
    <property type="entry name" value="Tnp_DNA_bind"/>
    <property type="match status" value="1"/>
</dbReference>
<dbReference type="InterPro" id="IPR012337">
    <property type="entry name" value="RNaseH-like_sf"/>
</dbReference>
<dbReference type="Proteomes" id="UP000760480">
    <property type="component" value="Unassembled WGS sequence"/>
</dbReference>
<dbReference type="SUPFAM" id="SSF53098">
    <property type="entry name" value="Ribonuclease H-like"/>
    <property type="match status" value="1"/>
</dbReference>
<dbReference type="InterPro" id="IPR038215">
    <property type="entry name" value="TN5-like_N_sf"/>
</dbReference>
<sequence length="81" mass="9174">MGDARLNRRLVRMAERLGAQPNASIPVACNGWAETQAAYRLLAHEAVTWERVLTPHWDCSVERMHGQPVVLCIQDSTELNY</sequence>
<feature type="non-terminal residue" evidence="2">
    <location>
        <position position="81"/>
    </location>
</feature>
<dbReference type="Gene3D" id="3.90.350.10">
    <property type="entry name" value="Transposase Inhibitor Protein From Tn5, Chain A, domain 1"/>
    <property type="match status" value="1"/>
</dbReference>
<name>A0ABX1TMP7_9GAMM</name>
<protein>
    <submittedName>
        <fullName evidence="2">IS4 family transposase</fullName>
    </submittedName>
</protein>
<evidence type="ECO:0000313" key="3">
    <source>
        <dbReference type="Proteomes" id="UP000760480"/>
    </source>
</evidence>
<gene>
    <name evidence="2" type="ORF">E4P82_09455</name>
</gene>
<dbReference type="EMBL" id="SPMZ01000026">
    <property type="protein sequence ID" value="NMQ19398.1"/>
    <property type="molecule type" value="Genomic_DNA"/>
</dbReference>
<keyword evidence="3" id="KW-1185">Reference proteome</keyword>
<dbReference type="InterPro" id="IPR014735">
    <property type="entry name" value="Transposase_Tn5-like_N"/>
</dbReference>
<reference evidence="2 3" key="1">
    <citation type="submission" date="2019-03" db="EMBL/GenBank/DDBJ databases">
        <title>Metabolic reconstructions from genomes of highly enriched 'Candidatus Accumulibacter' and 'Candidatus Competibacter' bioreactor populations.</title>
        <authorList>
            <person name="Annavajhala M.K."/>
            <person name="Welles L."/>
            <person name="Abbas B."/>
            <person name="Sorokin D."/>
            <person name="Park H."/>
            <person name="Van Loosdrecht M."/>
            <person name="Chandran K."/>
        </authorList>
    </citation>
    <scope>NUCLEOTIDE SEQUENCE [LARGE SCALE GENOMIC DNA]</scope>
    <source>
        <strain evidence="2 3">SBR_G</strain>
    </source>
</reference>
<evidence type="ECO:0000259" key="1">
    <source>
        <dbReference type="Pfam" id="PF14706"/>
    </source>
</evidence>
<comment type="caution">
    <text evidence="2">The sequence shown here is derived from an EMBL/GenBank/DDBJ whole genome shotgun (WGS) entry which is preliminary data.</text>
</comment>
<feature type="domain" description="Transposase Tn5-like N-terminal" evidence="1">
    <location>
        <begin position="1"/>
        <end position="47"/>
    </location>
</feature>